<dbReference type="EMBL" id="LGTZ01000721">
    <property type="protein sequence ID" value="OJD23735.1"/>
    <property type="molecule type" value="Genomic_DNA"/>
</dbReference>
<evidence type="ECO:0000256" key="1">
    <source>
        <dbReference type="SAM" id="MobiDB-lite"/>
    </source>
</evidence>
<proteinExistence type="predicted"/>
<accession>A0A1J9R5G4</accession>
<name>A0A1J9R5G4_9EURO</name>
<evidence type="ECO:0000313" key="3">
    <source>
        <dbReference type="Proteomes" id="UP000242791"/>
    </source>
</evidence>
<gene>
    <name evidence="2" type="ORF">ACJ73_04911</name>
</gene>
<keyword evidence="3" id="KW-1185">Reference proteome</keyword>
<feature type="region of interest" description="Disordered" evidence="1">
    <location>
        <begin position="42"/>
        <end position="81"/>
    </location>
</feature>
<protein>
    <submittedName>
        <fullName evidence="2">Uncharacterized protein</fullName>
    </submittedName>
</protein>
<dbReference type="Proteomes" id="UP000242791">
    <property type="component" value="Unassembled WGS sequence"/>
</dbReference>
<dbReference type="VEuPathDB" id="FungiDB:ACJ73_04911"/>
<sequence length="81" mass="8939">METSRITTPAVTIEYAECHCRCGYHKTPEHFYHCRLARRAMGSAPPPSLQSPRDACDTPGGTEIPQLASQNSFLQGHLPDV</sequence>
<organism evidence="2 3">
    <name type="scientific">Blastomyces percursus</name>
    <dbReference type="NCBI Taxonomy" id="1658174"/>
    <lineage>
        <taxon>Eukaryota</taxon>
        <taxon>Fungi</taxon>
        <taxon>Dikarya</taxon>
        <taxon>Ascomycota</taxon>
        <taxon>Pezizomycotina</taxon>
        <taxon>Eurotiomycetes</taxon>
        <taxon>Eurotiomycetidae</taxon>
        <taxon>Onygenales</taxon>
        <taxon>Ajellomycetaceae</taxon>
        <taxon>Blastomyces</taxon>
    </lineage>
</organism>
<evidence type="ECO:0000313" key="2">
    <source>
        <dbReference type="EMBL" id="OJD23735.1"/>
    </source>
</evidence>
<reference evidence="2 3" key="1">
    <citation type="submission" date="2015-08" db="EMBL/GenBank/DDBJ databases">
        <title>Emmonsia species relationships and genome sequence.</title>
        <authorList>
            <person name="Cuomo C.A."/>
            <person name="Schwartz I.S."/>
            <person name="Kenyon C."/>
            <person name="De Hoog G.S."/>
            <person name="Govender N.P."/>
            <person name="Botha A."/>
            <person name="Moreno L."/>
            <person name="De Vries M."/>
            <person name="Munoz J.F."/>
            <person name="Stielow J.B."/>
        </authorList>
    </citation>
    <scope>NUCLEOTIDE SEQUENCE [LARGE SCALE GENOMIC DNA]</scope>
    <source>
        <strain evidence="2 3">EI222</strain>
    </source>
</reference>
<dbReference type="AlphaFoldDB" id="A0A1J9R5G4"/>
<comment type="caution">
    <text evidence="2">The sequence shown here is derived from an EMBL/GenBank/DDBJ whole genome shotgun (WGS) entry which is preliminary data.</text>
</comment>